<keyword evidence="4" id="KW-1185">Reference proteome</keyword>
<dbReference type="SUPFAM" id="SSF100950">
    <property type="entry name" value="NagB/RpiA/CoA transferase-like"/>
    <property type="match status" value="1"/>
</dbReference>
<accession>D6CNU3</accession>
<keyword evidence="1" id="KW-0436">Ligase</keyword>
<evidence type="ECO:0000313" key="2">
    <source>
        <dbReference type="EMBL" id="CQR31075.1"/>
    </source>
</evidence>
<dbReference type="Proteomes" id="UP000002372">
    <property type="component" value="Chromosome"/>
</dbReference>
<dbReference type="eggNOG" id="COG0212">
    <property type="taxonomic scope" value="Bacteria"/>
</dbReference>
<gene>
    <name evidence="1" type="ordered locus">THI_3640</name>
    <name evidence="2" type="ORF">THICB1_160062</name>
</gene>
<protein>
    <submittedName>
        <fullName evidence="1">5-formyltetrahydrofolate cyclo-ligase</fullName>
        <ecNumber evidence="1">6.3.3.2</ecNumber>
    </submittedName>
</protein>
<organism evidence="1 3">
    <name type="scientific">Thiomonas arsenitoxydans (strain DSM 22701 / CIP 110005 / 3As)</name>
    <dbReference type="NCBI Taxonomy" id="426114"/>
    <lineage>
        <taxon>Bacteria</taxon>
        <taxon>Pseudomonadati</taxon>
        <taxon>Pseudomonadota</taxon>
        <taxon>Betaproteobacteria</taxon>
        <taxon>Burkholderiales</taxon>
        <taxon>Thiomonas</taxon>
    </lineage>
</organism>
<evidence type="ECO:0000313" key="3">
    <source>
        <dbReference type="Proteomes" id="UP000002372"/>
    </source>
</evidence>
<reference evidence="3" key="2">
    <citation type="journal article" date="2010" name="PLoS Genet.">
        <title>Structure, function, and evolution of the Thiomonas spp. genome.</title>
        <authorList>
            <person name="Arsene-Ploetze F."/>
            <person name="Koechler S."/>
            <person name="Marchal M."/>
            <person name="Coppee J.Y."/>
            <person name="Chandler M."/>
            <person name="Bonnefoy V."/>
            <person name="Brochier-Armanet C."/>
            <person name="Barakat M."/>
            <person name="Barbe V."/>
            <person name="Battaglia-Brunet F."/>
            <person name="Bruneel O."/>
            <person name="Bryan C.G."/>
            <person name="Cleiss-Arnold J."/>
            <person name="Cruveiller S."/>
            <person name="Erhardt M."/>
            <person name="Heinrich-Salmeron A."/>
            <person name="Hommais F."/>
            <person name="Joulian C."/>
            <person name="Krin E."/>
            <person name="Lieutaud A."/>
            <person name="Lievremont D."/>
            <person name="Michel C."/>
            <person name="Muller D."/>
            <person name="Ortet P."/>
            <person name="Proux C."/>
            <person name="Siguier P."/>
            <person name="Roche D."/>
            <person name="Rouy Z."/>
            <person name="Salvignol G."/>
            <person name="Slyemi D."/>
            <person name="Talla E."/>
            <person name="Weiss S."/>
            <person name="Weissenbach J."/>
            <person name="Medigue C."/>
            <person name="Bertin P.N."/>
        </authorList>
    </citation>
    <scope>NUCLEOTIDE SEQUENCE [LARGE SCALE GENOMIC DNA]</scope>
    <source>
        <strain evidence="3">DSM 22701 / CIP 110005 / 3As</strain>
    </source>
</reference>
<dbReference type="InterPro" id="IPR037171">
    <property type="entry name" value="NagB/RpiA_transferase-like"/>
</dbReference>
<dbReference type="Pfam" id="PF01812">
    <property type="entry name" value="5-FTHF_cyc-lig"/>
    <property type="match status" value="1"/>
</dbReference>
<sequence>MSESIASTASIDDTARWAGRNRDKDALRDEIWFALERMEVGVGPVRSRIPNFVGADRAAWRLAATPMWRDAGVVKCNPDPPQIPLRLRALYAGKQLYMPVPELERPYPFVLLDPVQLAARQVSFELAATSQGGVAHGVPVQFEELPTLDLVVVGCVAVTRLGGRTGKGGGFADLELGIFRELGKLSAGTPIVTTVHSCQVVAAQRLVMLGHDSALDWVFTEEESIRTDTPYPQPHGVAWDQVEPDQYRDIPFLGELRGRIEQGGAPKGSVGLSDRDI</sequence>
<dbReference type="EMBL" id="FP475956">
    <property type="protein sequence ID" value="CAZ90221.1"/>
    <property type="molecule type" value="Genomic_DNA"/>
</dbReference>
<dbReference type="InterPro" id="IPR002698">
    <property type="entry name" value="FTHF_cligase"/>
</dbReference>
<reference evidence="1" key="3">
    <citation type="submission" date="2010-07" db="EMBL/GenBank/DDBJ databases">
        <authorList>
            <person name="Genoscope - CEA"/>
        </authorList>
    </citation>
    <scope>NUCLEOTIDE SEQUENCE</scope>
    <source>
        <strain evidence="1">3As</strain>
    </source>
</reference>
<dbReference type="GO" id="GO:0030272">
    <property type="term" value="F:5-formyltetrahydrofolate cyclo-ligase activity"/>
    <property type="evidence" value="ECO:0007669"/>
    <property type="project" value="UniProtKB-EC"/>
</dbReference>
<dbReference type="AlphaFoldDB" id="D6CNU3"/>
<dbReference type="EMBL" id="CTRI01000008">
    <property type="protein sequence ID" value="CQR31075.1"/>
    <property type="molecule type" value="Genomic_DNA"/>
</dbReference>
<dbReference type="EC" id="6.3.3.2" evidence="1"/>
<dbReference type="Proteomes" id="UP000078599">
    <property type="component" value="Unassembled WGS sequence"/>
</dbReference>
<evidence type="ECO:0000313" key="4">
    <source>
        <dbReference type="Proteomes" id="UP000078599"/>
    </source>
</evidence>
<dbReference type="PANTHER" id="PTHR13017">
    <property type="entry name" value="5-FORMYLTETRAHYDROFOLATE CYCLO-LIGASE-RELATED"/>
    <property type="match status" value="1"/>
</dbReference>
<reference key="1">
    <citation type="submission" date="2009-07" db="EMBL/GenBank/DDBJ databases">
        <authorList>
            <person name="Genoscope - CEA"/>
        </authorList>
    </citation>
    <scope>NUCLEOTIDE SEQUENCE</scope>
    <source>
        <strain>3As</strain>
    </source>
</reference>
<reference evidence="2 4" key="4">
    <citation type="submission" date="2015-03" db="EMBL/GenBank/DDBJ databases">
        <authorList>
            <person name="Regsiter A."/>
            <person name="william w."/>
        </authorList>
    </citation>
    <scope>NUCLEOTIDE SEQUENCE [LARGE SCALE GENOMIC DNA]</scope>
    <source>
        <strain evidence="2 4">CB1</strain>
    </source>
</reference>
<dbReference type="Gene3D" id="3.40.50.10420">
    <property type="entry name" value="NagB/RpiA/CoA transferase-like"/>
    <property type="match status" value="1"/>
</dbReference>
<name>D6CNU3_THIA3</name>
<dbReference type="HOGENOM" id="CLU_031500_2_0_4"/>
<dbReference type="KEGG" id="thi:THI_3640"/>
<dbReference type="GO" id="GO:0005737">
    <property type="term" value="C:cytoplasm"/>
    <property type="evidence" value="ECO:0007669"/>
    <property type="project" value="TreeGrafter"/>
</dbReference>
<dbReference type="OrthoDB" id="9156280at2"/>
<dbReference type="PANTHER" id="PTHR13017:SF0">
    <property type="entry name" value="METHENYLTETRAHYDROFOLATE SYNTHASE DOMAIN-CONTAINING PROTEIN"/>
    <property type="match status" value="1"/>
</dbReference>
<proteinExistence type="predicted"/>
<dbReference type="InterPro" id="IPR024185">
    <property type="entry name" value="FTHF_cligase-like_sf"/>
</dbReference>
<evidence type="ECO:0000313" key="1">
    <source>
        <dbReference type="EMBL" id="CAZ90221.1"/>
    </source>
</evidence>
<dbReference type="RefSeq" id="WP_013107461.1">
    <property type="nucleotide sequence ID" value="NC_014145.1"/>
</dbReference>